<dbReference type="SUPFAM" id="SSF46689">
    <property type="entry name" value="Homeodomain-like"/>
    <property type="match status" value="1"/>
</dbReference>
<feature type="domain" description="MPN" evidence="6">
    <location>
        <begin position="600"/>
        <end position="735"/>
    </location>
</feature>
<dbReference type="Pfam" id="PF01398">
    <property type="entry name" value="JAB"/>
    <property type="match status" value="1"/>
</dbReference>
<feature type="domain" description="SWIRM" evidence="7">
    <location>
        <begin position="404"/>
        <end position="502"/>
    </location>
</feature>
<dbReference type="Gene3D" id="3.40.140.10">
    <property type="entry name" value="Cytidine Deaminase, domain 2"/>
    <property type="match status" value="1"/>
</dbReference>
<dbReference type="GO" id="GO:0003677">
    <property type="term" value="F:DNA binding"/>
    <property type="evidence" value="ECO:0007669"/>
    <property type="project" value="UniProtKB-KW"/>
</dbReference>
<feature type="domain" description="SANT" evidence="8">
    <location>
        <begin position="92"/>
        <end position="143"/>
    </location>
</feature>
<dbReference type="CDD" id="cd00167">
    <property type="entry name" value="SANT"/>
    <property type="match status" value="1"/>
</dbReference>
<evidence type="ECO:0000256" key="4">
    <source>
        <dbReference type="ARBA" id="ARBA00023242"/>
    </source>
</evidence>
<keyword evidence="3" id="KW-0238">DNA-binding</keyword>
<dbReference type="InterPro" id="IPR036388">
    <property type="entry name" value="WH-like_DNA-bd_sf"/>
</dbReference>
<evidence type="ECO:0000256" key="3">
    <source>
        <dbReference type="ARBA" id="ARBA00023125"/>
    </source>
</evidence>
<sequence length="842" mass="95552">MAEEDEIDVLGDFSLDNFLGKSDSSIYGSSALVSQNTELLNCDYTIHPQWLLDKPSPNPDNWYGTNLSTGLLEKTQTENDTLGHVSTENSITDESGWTEKEKNLLQRGIEIFGKSNVRLSQFIGSKTAAEVRYYLKNFYLESQTVYRRFNDGVVEDVSDTNLVSDILDDTQIPASIEQVIAAVSTAKPTVHIHKRPRNKSFSSNADISEVSLGDIPSGQSLLKSNYMEIDVQPFKSSKFKKGDLCNKQRKQLKNVKFKLKNKLKVPVKHSRGQEKHRAQDIITDHAKEAEFSKVEITTGRGLAVPICEGEEIVKIKKVDDDSDLDVEIDVEDSDGEKEGMTLNIPEKSPRHVINTQMDYPTESNQNIEEFNKTKNHLDNTNLECKEAFDLSTLNESTLKKLMSLETPKSEVTLDKNAITELEEVIHHEFFQGRTTKNPQRYLMIRNHIINTWNSQKPNYVRKTSIRSGLRNCGDVNSVGRIHYFLEQIGAINFSCAQVNYIRPLYDMIKTSAVKEKTVRDSQDQANRLNSDVGCRPRIKKKFNNDGEGGCTLTHDEKGHVIKSTIINEEPVKPKSYIKKPSVRLIYCRPFSVDKPQPYTIRIHLSTLLTMDFHAHTSLTEIMGLVAGYWVEQNRVLIISHYEPCLNIASSATHCDMCPISQAKAADIIHGKGLDILGWFHSHPTFAPEPSHQDMETQQFVQKWIGYDRPCVGIILSPFCSNGALIASPYRCMIVDKKLNFEDQLVPYKFKVELITDNFVVNHFLKHLRRVFKCNNGDLNDKSKVDFDKPYLQDPSITYLEKYITSVRMHLAKCGTLSKMTCDSVIRGITDICANNKISKVDF</sequence>
<dbReference type="GO" id="GO:0005634">
    <property type="term" value="C:nucleus"/>
    <property type="evidence" value="ECO:0007669"/>
    <property type="project" value="UniProtKB-SubCell"/>
</dbReference>
<organism evidence="9 10">
    <name type="scientific">Aromia moschata</name>
    <dbReference type="NCBI Taxonomy" id="1265417"/>
    <lineage>
        <taxon>Eukaryota</taxon>
        <taxon>Metazoa</taxon>
        <taxon>Ecdysozoa</taxon>
        <taxon>Arthropoda</taxon>
        <taxon>Hexapoda</taxon>
        <taxon>Insecta</taxon>
        <taxon>Pterygota</taxon>
        <taxon>Neoptera</taxon>
        <taxon>Endopterygota</taxon>
        <taxon>Coleoptera</taxon>
        <taxon>Polyphaga</taxon>
        <taxon>Cucujiformia</taxon>
        <taxon>Chrysomeloidea</taxon>
        <taxon>Cerambycidae</taxon>
        <taxon>Cerambycinae</taxon>
        <taxon>Callichromatini</taxon>
        <taxon>Aromia</taxon>
    </lineage>
</organism>
<dbReference type="InterPro" id="IPR037518">
    <property type="entry name" value="MPN"/>
</dbReference>
<dbReference type="InterPro" id="IPR050242">
    <property type="entry name" value="JAMM_MPN+_peptidase_M67A"/>
</dbReference>
<dbReference type="GO" id="GO:0008237">
    <property type="term" value="F:metallopeptidase activity"/>
    <property type="evidence" value="ECO:0007669"/>
    <property type="project" value="InterPro"/>
</dbReference>
<comment type="subcellular location">
    <subcellularLocation>
        <location evidence="1">Nucleus</location>
    </subcellularLocation>
</comment>
<dbReference type="PANTHER" id="PTHR10410">
    <property type="entry name" value="EUKARYOTIC TRANSLATION INITIATION FACTOR 3 -RELATED"/>
    <property type="match status" value="1"/>
</dbReference>
<dbReference type="Proteomes" id="UP001162162">
    <property type="component" value="Unassembled WGS sequence"/>
</dbReference>
<evidence type="ECO:0000313" key="9">
    <source>
        <dbReference type="EMBL" id="KAJ8933985.1"/>
    </source>
</evidence>
<dbReference type="InterPro" id="IPR007526">
    <property type="entry name" value="SWIRM"/>
</dbReference>
<comment type="caution">
    <text evidence="9">The sequence shown here is derived from an EMBL/GenBank/DDBJ whole genome shotgun (WGS) entry which is preliminary data.</text>
</comment>
<dbReference type="PROSITE" id="PS50934">
    <property type="entry name" value="SWIRM"/>
    <property type="match status" value="1"/>
</dbReference>
<proteinExistence type="inferred from homology"/>
<dbReference type="InterPro" id="IPR017884">
    <property type="entry name" value="SANT_dom"/>
</dbReference>
<dbReference type="InterPro" id="IPR009057">
    <property type="entry name" value="Homeodomain-like_sf"/>
</dbReference>
<gene>
    <name evidence="9" type="ORF">NQ318_016921</name>
</gene>
<dbReference type="Pfam" id="PF04433">
    <property type="entry name" value="SWIRM"/>
    <property type="match status" value="1"/>
</dbReference>
<dbReference type="PROSITE" id="PS50249">
    <property type="entry name" value="MPN"/>
    <property type="match status" value="1"/>
</dbReference>
<dbReference type="InterPro" id="IPR000555">
    <property type="entry name" value="JAMM/MPN+_dom"/>
</dbReference>
<evidence type="ECO:0000313" key="10">
    <source>
        <dbReference type="Proteomes" id="UP001162162"/>
    </source>
</evidence>
<keyword evidence="10" id="KW-1185">Reference proteome</keyword>
<protein>
    <recommendedName>
        <fullName evidence="5">Myb-like, SWIRM and MPN domain-containing protein 1</fullName>
    </recommendedName>
</protein>
<dbReference type="SMART" id="SM00232">
    <property type="entry name" value="JAB_MPN"/>
    <property type="match status" value="1"/>
</dbReference>
<dbReference type="PROSITE" id="PS51293">
    <property type="entry name" value="SANT"/>
    <property type="match status" value="1"/>
</dbReference>
<name>A0AAV8X4Y5_9CUCU</name>
<dbReference type="EMBL" id="JAPWTK010001130">
    <property type="protein sequence ID" value="KAJ8933985.1"/>
    <property type="molecule type" value="Genomic_DNA"/>
</dbReference>
<evidence type="ECO:0000256" key="1">
    <source>
        <dbReference type="ARBA" id="ARBA00004123"/>
    </source>
</evidence>
<dbReference type="Gene3D" id="1.20.58.1880">
    <property type="match status" value="1"/>
</dbReference>
<dbReference type="SUPFAM" id="SSF102712">
    <property type="entry name" value="JAB1/MPN domain"/>
    <property type="match status" value="1"/>
</dbReference>
<evidence type="ECO:0000259" key="7">
    <source>
        <dbReference type="PROSITE" id="PS50934"/>
    </source>
</evidence>
<dbReference type="InterPro" id="IPR001005">
    <property type="entry name" value="SANT/Myb"/>
</dbReference>
<reference evidence="9" key="1">
    <citation type="journal article" date="2023" name="Insect Mol. Biol.">
        <title>Genome sequencing provides insights into the evolution of gene families encoding plant cell wall-degrading enzymes in longhorned beetles.</title>
        <authorList>
            <person name="Shin N.R."/>
            <person name="Okamura Y."/>
            <person name="Kirsch R."/>
            <person name="Pauchet Y."/>
        </authorList>
    </citation>
    <scope>NUCLEOTIDE SEQUENCE</scope>
    <source>
        <strain evidence="9">AMC_N1</strain>
    </source>
</reference>
<evidence type="ECO:0000256" key="5">
    <source>
        <dbReference type="ARBA" id="ARBA00032256"/>
    </source>
</evidence>
<evidence type="ECO:0000256" key="2">
    <source>
        <dbReference type="ARBA" id="ARBA00007194"/>
    </source>
</evidence>
<dbReference type="AlphaFoldDB" id="A0AAV8X4Y5"/>
<dbReference type="Gene3D" id="1.10.10.10">
    <property type="entry name" value="Winged helix-like DNA-binding domain superfamily/Winged helix DNA-binding domain"/>
    <property type="match status" value="1"/>
</dbReference>
<evidence type="ECO:0000259" key="6">
    <source>
        <dbReference type="PROSITE" id="PS50249"/>
    </source>
</evidence>
<comment type="similarity">
    <text evidence="2">Belongs to the peptidase M67A family. MYSM1 subfamily.</text>
</comment>
<evidence type="ECO:0000259" key="8">
    <source>
        <dbReference type="PROSITE" id="PS51293"/>
    </source>
</evidence>
<keyword evidence="4" id="KW-0539">Nucleus</keyword>
<accession>A0AAV8X4Y5</accession>